<reference evidence="2 3" key="1">
    <citation type="submission" date="2018-10" db="EMBL/GenBank/DDBJ databases">
        <authorList>
            <person name="Ekblom R."/>
            <person name="Jareborg N."/>
        </authorList>
    </citation>
    <scope>NUCLEOTIDE SEQUENCE [LARGE SCALE GENOMIC DNA]</scope>
    <source>
        <tissue evidence="2">Muscle</tissue>
    </source>
</reference>
<gene>
    <name evidence="2" type="ORF">BN2614_LOCUS4</name>
</gene>
<evidence type="ECO:0000313" key="2">
    <source>
        <dbReference type="EMBL" id="VCW84271.1"/>
    </source>
</evidence>
<comment type="caution">
    <text evidence="2">The sequence shown here is derived from an EMBL/GenBank/DDBJ whole genome shotgun (WGS) entry which is preliminary data.</text>
</comment>
<accession>A0A9X9LS22</accession>
<name>A0A9X9LS22_GULGU</name>
<keyword evidence="3" id="KW-1185">Reference proteome</keyword>
<evidence type="ECO:0000313" key="3">
    <source>
        <dbReference type="Proteomes" id="UP000269945"/>
    </source>
</evidence>
<sequence>MAYFLASLLQVHPRCHQHHGFLPSKSQLVFGSPGSCGYVWGTPSRELSRRHGGDAHRLPAGYGRHTERDTHQRRWVVRATCKTRAHSNGTGCWENWGCAAPEAQPCRDASVLAGRAAGRVVKASEPLENPTCRMFSPQER</sequence>
<organism evidence="2 3">
    <name type="scientific">Gulo gulo</name>
    <name type="common">Wolverine</name>
    <name type="synonym">Gluton</name>
    <dbReference type="NCBI Taxonomy" id="48420"/>
    <lineage>
        <taxon>Eukaryota</taxon>
        <taxon>Metazoa</taxon>
        <taxon>Chordata</taxon>
        <taxon>Craniata</taxon>
        <taxon>Vertebrata</taxon>
        <taxon>Euteleostomi</taxon>
        <taxon>Mammalia</taxon>
        <taxon>Eutheria</taxon>
        <taxon>Laurasiatheria</taxon>
        <taxon>Carnivora</taxon>
        <taxon>Caniformia</taxon>
        <taxon>Musteloidea</taxon>
        <taxon>Mustelidae</taxon>
        <taxon>Guloninae</taxon>
        <taxon>Gulo</taxon>
    </lineage>
</organism>
<evidence type="ECO:0000256" key="1">
    <source>
        <dbReference type="SAM" id="MobiDB-lite"/>
    </source>
</evidence>
<dbReference type="AlphaFoldDB" id="A0A9X9LS22"/>
<dbReference type="EMBL" id="CYRY02013840">
    <property type="protein sequence ID" value="VCW84271.1"/>
    <property type="molecule type" value="Genomic_DNA"/>
</dbReference>
<proteinExistence type="predicted"/>
<feature type="region of interest" description="Disordered" evidence="1">
    <location>
        <begin position="49"/>
        <end position="69"/>
    </location>
</feature>
<protein>
    <submittedName>
        <fullName evidence="2">Uncharacterized protein</fullName>
    </submittedName>
</protein>
<dbReference type="Proteomes" id="UP000269945">
    <property type="component" value="Unassembled WGS sequence"/>
</dbReference>